<proteinExistence type="predicted"/>
<dbReference type="InterPro" id="IPR017853">
    <property type="entry name" value="GH"/>
</dbReference>
<name>A0A6J5YL08_9ZZZZ</name>
<gene>
    <name evidence="1" type="ORF">UFOPK3775_00029</name>
</gene>
<organism evidence="1">
    <name type="scientific">freshwater metagenome</name>
    <dbReference type="NCBI Taxonomy" id="449393"/>
    <lineage>
        <taxon>unclassified sequences</taxon>
        <taxon>metagenomes</taxon>
        <taxon>ecological metagenomes</taxon>
    </lineage>
</organism>
<dbReference type="AlphaFoldDB" id="A0A6J5YL08"/>
<evidence type="ECO:0000313" key="1">
    <source>
        <dbReference type="EMBL" id="CAB4329502.1"/>
    </source>
</evidence>
<dbReference type="SUPFAM" id="SSF51445">
    <property type="entry name" value="(Trans)glycosidases"/>
    <property type="match status" value="1"/>
</dbReference>
<dbReference type="InterPro" id="IPR013783">
    <property type="entry name" value="Ig-like_fold"/>
</dbReference>
<protein>
    <submittedName>
        <fullName evidence="1">Unannotated protein</fullName>
    </submittedName>
</protein>
<dbReference type="EMBL" id="CAESAK010000002">
    <property type="protein sequence ID" value="CAB4329502.1"/>
    <property type="molecule type" value="Genomic_DNA"/>
</dbReference>
<dbReference type="Gene3D" id="2.60.40.10">
    <property type="entry name" value="Immunoglobulins"/>
    <property type="match status" value="1"/>
</dbReference>
<reference evidence="1" key="1">
    <citation type="submission" date="2020-05" db="EMBL/GenBank/DDBJ databases">
        <authorList>
            <person name="Chiriac C."/>
            <person name="Salcher M."/>
            <person name="Ghai R."/>
            <person name="Kavagutti S V."/>
        </authorList>
    </citation>
    <scope>NUCLEOTIDE SEQUENCE</scope>
</reference>
<dbReference type="Gene3D" id="3.20.20.80">
    <property type="entry name" value="Glycosidases"/>
    <property type="match status" value="1"/>
</dbReference>
<sequence length="591" mass="65986">MFHSTRFPIRLAAVISLFAATLIAPTQTQAASTPLVEVVSLGSPTTPVILSVNGLPQASNNFDRDQALVTARLTRPNSSVISVDGYWYQEYKLQNINGNRNIMKVGEPHWRMAFSSTVAGRYSLEILAIIKGEKYTMPLYTVDTNYSVIPKIKTEGKSFKRGDSPFIPIAYNIAWAGRFEEVERYDRWFSQASKAGVNVARVWMASWSLGIEWTDTGLGDYTKRLDRAWLLDQVFLLGAKYGIGINLVFINHGAFSVSTNPEWYSNPYFKENGGPLASAGEFATSEIAWKYWERRLRYLVARYSAYPSLMTWEYWNEVNYTPIATGDLKSWIVKSNKVLDESDAYRTLRTNSWSSGASLEDWSNLDYAVTHVYDPSDPIKSLTVQAEALRAAVPNKPILVGEMGSGTVSEDPFSDPRGLHLHNSQWAATFVGFAGPASYWWWDNYIEPLGLWGHTKGLNTLTKGLDPASMQTSRVYGLPLTSILTLNSSETVIGWIRHNNFDRSAKTQLLLDAAIEALRTKKKMNTNFPDPISKGGTILVPVGQSGSYKVTFINSFTGATIRVQTMKSATATLKILVPKFTGDIAFRIDRV</sequence>
<accession>A0A6J5YL08</accession>